<keyword evidence="9" id="KW-1185">Reference proteome</keyword>
<dbReference type="GO" id="GO:0006308">
    <property type="term" value="P:DNA catabolic process"/>
    <property type="evidence" value="ECO:0007669"/>
    <property type="project" value="InterPro"/>
</dbReference>
<name>A0AAN6TLY6_9PEZI</name>
<evidence type="ECO:0000256" key="5">
    <source>
        <dbReference type="ARBA" id="ARBA00022801"/>
    </source>
</evidence>
<dbReference type="SUPFAM" id="SSF48537">
    <property type="entry name" value="Phospholipase C/P1 nuclease"/>
    <property type="match status" value="1"/>
</dbReference>
<dbReference type="GO" id="GO:0046872">
    <property type="term" value="F:metal ion binding"/>
    <property type="evidence" value="ECO:0007669"/>
    <property type="project" value="UniProtKB-KW"/>
</dbReference>
<reference evidence="8" key="2">
    <citation type="submission" date="2023-05" db="EMBL/GenBank/DDBJ databases">
        <authorList>
            <consortium name="Lawrence Berkeley National Laboratory"/>
            <person name="Steindorff A."/>
            <person name="Hensen N."/>
            <person name="Bonometti L."/>
            <person name="Westerberg I."/>
            <person name="Brannstrom I.O."/>
            <person name="Guillou S."/>
            <person name="Cros-Aarteil S."/>
            <person name="Calhoun S."/>
            <person name="Haridas S."/>
            <person name="Kuo A."/>
            <person name="Mondo S."/>
            <person name="Pangilinan J."/>
            <person name="Riley R."/>
            <person name="Labutti K."/>
            <person name="Andreopoulos B."/>
            <person name="Lipzen A."/>
            <person name="Chen C."/>
            <person name="Yanf M."/>
            <person name="Daum C."/>
            <person name="Ng V."/>
            <person name="Clum A."/>
            <person name="Ohm R."/>
            <person name="Martin F."/>
            <person name="Silar P."/>
            <person name="Natvig D."/>
            <person name="Lalanne C."/>
            <person name="Gautier V."/>
            <person name="Ament-Velasquez S.L."/>
            <person name="Kruys A."/>
            <person name="Hutchinson M.I."/>
            <person name="Powell A.J."/>
            <person name="Barry K."/>
            <person name="Miller A.N."/>
            <person name="Grigoriev I.V."/>
            <person name="Debuchy R."/>
            <person name="Gladieux P."/>
            <person name="Thoren M.H."/>
            <person name="Johannesson H."/>
        </authorList>
    </citation>
    <scope>NUCLEOTIDE SEQUENCE</scope>
    <source>
        <strain evidence="8">CBS 508.74</strain>
    </source>
</reference>
<dbReference type="Gene3D" id="1.10.575.10">
    <property type="entry name" value="P1 Nuclease"/>
    <property type="match status" value="1"/>
</dbReference>
<evidence type="ECO:0000313" key="8">
    <source>
        <dbReference type="EMBL" id="KAK4116942.1"/>
    </source>
</evidence>
<keyword evidence="2" id="KW-0540">Nuclease</keyword>
<sequence>MRISLLTLGVTALPGVVAWGGFGHITVAYLASNFVSNETTAFFQGLLRNDTEHYLAGVATWADSLRYTRWGRFTGPFHFIDAKDSPPTYCGIDYERDCKKEGCVVSALHNYTTRLLDTELHVSERAMAAKFVVHFVGDIHQPLHTEDVARGGNGIHVLFDGRNFNLHHVWDTSIPEKLVGGIHRKPYEAAKRWADVLTTEINEGKFLSAKDEWLKATNVSDPRSTALSWATESNAVVCTTVLPQGPDAIVGQELGSKYYEAAAPVVEAQIAKAGYRLAAWMDLIVSSLRNQPSPGDL</sequence>
<dbReference type="GO" id="GO:0003676">
    <property type="term" value="F:nucleic acid binding"/>
    <property type="evidence" value="ECO:0007669"/>
    <property type="project" value="InterPro"/>
</dbReference>
<evidence type="ECO:0000256" key="7">
    <source>
        <dbReference type="ARBA" id="ARBA00023180"/>
    </source>
</evidence>
<evidence type="ECO:0000256" key="2">
    <source>
        <dbReference type="ARBA" id="ARBA00022722"/>
    </source>
</evidence>
<proteinExistence type="inferred from homology"/>
<dbReference type="PANTHER" id="PTHR33146:SF26">
    <property type="entry name" value="ENDONUCLEASE 4"/>
    <property type="match status" value="1"/>
</dbReference>
<protein>
    <submittedName>
        <fullName evidence="8">S1/P1 nuclease</fullName>
    </submittedName>
</protein>
<dbReference type="Proteomes" id="UP001302812">
    <property type="component" value="Unassembled WGS sequence"/>
</dbReference>
<evidence type="ECO:0000256" key="1">
    <source>
        <dbReference type="ARBA" id="ARBA00009547"/>
    </source>
</evidence>
<dbReference type="InterPro" id="IPR008947">
    <property type="entry name" value="PLipase_C/P1_nuclease_dom_sf"/>
</dbReference>
<dbReference type="RefSeq" id="XP_064674512.1">
    <property type="nucleotide sequence ID" value="XM_064816467.1"/>
</dbReference>
<organism evidence="8 9">
    <name type="scientific">Canariomyces notabilis</name>
    <dbReference type="NCBI Taxonomy" id="2074819"/>
    <lineage>
        <taxon>Eukaryota</taxon>
        <taxon>Fungi</taxon>
        <taxon>Dikarya</taxon>
        <taxon>Ascomycota</taxon>
        <taxon>Pezizomycotina</taxon>
        <taxon>Sordariomycetes</taxon>
        <taxon>Sordariomycetidae</taxon>
        <taxon>Sordariales</taxon>
        <taxon>Chaetomiaceae</taxon>
        <taxon>Canariomyces</taxon>
    </lineage>
</organism>
<dbReference type="GO" id="GO:0016788">
    <property type="term" value="F:hydrolase activity, acting on ester bonds"/>
    <property type="evidence" value="ECO:0007669"/>
    <property type="project" value="InterPro"/>
</dbReference>
<dbReference type="InterPro" id="IPR003154">
    <property type="entry name" value="S1/P1nuclease"/>
</dbReference>
<dbReference type="FunFam" id="1.10.575.10:FF:000004">
    <property type="entry name" value="Nuclease S1"/>
    <property type="match status" value="1"/>
</dbReference>
<gene>
    <name evidence="8" type="ORF">N656DRAFT_785830</name>
</gene>
<accession>A0AAN6TLY6</accession>
<keyword evidence="6" id="KW-1015">Disulfide bond</keyword>
<dbReference type="GeneID" id="89940592"/>
<evidence type="ECO:0000256" key="6">
    <source>
        <dbReference type="ARBA" id="ARBA00023157"/>
    </source>
</evidence>
<dbReference type="CDD" id="cd11010">
    <property type="entry name" value="S1-P1_nuclease"/>
    <property type="match status" value="1"/>
</dbReference>
<dbReference type="GO" id="GO:0004519">
    <property type="term" value="F:endonuclease activity"/>
    <property type="evidence" value="ECO:0007669"/>
    <property type="project" value="UniProtKB-KW"/>
</dbReference>
<dbReference type="AlphaFoldDB" id="A0AAN6TLY6"/>
<keyword evidence="3" id="KW-0479">Metal-binding</keyword>
<dbReference type="Pfam" id="PF02265">
    <property type="entry name" value="S1-P1_nuclease"/>
    <property type="match status" value="1"/>
</dbReference>
<keyword evidence="4" id="KW-0255">Endonuclease</keyword>
<keyword evidence="5" id="KW-0378">Hydrolase</keyword>
<evidence type="ECO:0000256" key="4">
    <source>
        <dbReference type="ARBA" id="ARBA00022759"/>
    </source>
</evidence>
<reference evidence="8" key="1">
    <citation type="journal article" date="2023" name="Mol. Phylogenet. Evol.">
        <title>Genome-scale phylogeny and comparative genomics of the fungal order Sordariales.</title>
        <authorList>
            <person name="Hensen N."/>
            <person name="Bonometti L."/>
            <person name="Westerberg I."/>
            <person name="Brannstrom I.O."/>
            <person name="Guillou S."/>
            <person name="Cros-Aarteil S."/>
            <person name="Calhoun S."/>
            <person name="Haridas S."/>
            <person name="Kuo A."/>
            <person name="Mondo S."/>
            <person name="Pangilinan J."/>
            <person name="Riley R."/>
            <person name="LaButti K."/>
            <person name="Andreopoulos B."/>
            <person name="Lipzen A."/>
            <person name="Chen C."/>
            <person name="Yan M."/>
            <person name="Daum C."/>
            <person name="Ng V."/>
            <person name="Clum A."/>
            <person name="Steindorff A."/>
            <person name="Ohm R.A."/>
            <person name="Martin F."/>
            <person name="Silar P."/>
            <person name="Natvig D.O."/>
            <person name="Lalanne C."/>
            <person name="Gautier V."/>
            <person name="Ament-Velasquez S.L."/>
            <person name="Kruys A."/>
            <person name="Hutchinson M.I."/>
            <person name="Powell A.J."/>
            <person name="Barry K."/>
            <person name="Miller A.N."/>
            <person name="Grigoriev I.V."/>
            <person name="Debuchy R."/>
            <person name="Gladieux P."/>
            <person name="Hiltunen Thoren M."/>
            <person name="Johannesson H."/>
        </authorList>
    </citation>
    <scope>NUCLEOTIDE SEQUENCE</scope>
    <source>
        <strain evidence="8">CBS 508.74</strain>
    </source>
</reference>
<evidence type="ECO:0000313" key="9">
    <source>
        <dbReference type="Proteomes" id="UP001302812"/>
    </source>
</evidence>
<comment type="similarity">
    <text evidence="1">Belongs to the nuclease type I family.</text>
</comment>
<comment type="caution">
    <text evidence="8">The sequence shown here is derived from an EMBL/GenBank/DDBJ whole genome shotgun (WGS) entry which is preliminary data.</text>
</comment>
<dbReference type="EMBL" id="MU853332">
    <property type="protein sequence ID" value="KAK4116942.1"/>
    <property type="molecule type" value="Genomic_DNA"/>
</dbReference>
<evidence type="ECO:0000256" key="3">
    <source>
        <dbReference type="ARBA" id="ARBA00022723"/>
    </source>
</evidence>
<keyword evidence="7" id="KW-0325">Glycoprotein</keyword>
<dbReference type="PANTHER" id="PTHR33146">
    <property type="entry name" value="ENDONUCLEASE 4"/>
    <property type="match status" value="1"/>
</dbReference>